<reference evidence="1 2" key="1">
    <citation type="submission" date="2013-03" db="EMBL/GenBank/DDBJ databases">
        <title>The Genome Sequence of Enterococcus saccharolyticus ATCC_43076 (Illumina only assembly).</title>
        <authorList>
            <consortium name="The Broad Institute Genomics Platform"/>
            <consortium name="The Broad Institute Genome Sequencing Center for Infectious Disease"/>
            <person name="Earl A."/>
            <person name="Russ C."/>
            <person name="Gilmore M."/>
            <person name="Surin D."/>
            <person name="Walker B."/>
            <person name="Young S."/>
            <person name="Zeng Q."/>
            <person name="Gargeya S."/>
            <person name="Fitzgerald M."/>
            <person name="Haas B."/>
            <person name="Abouelleil A."/>
            <person name="Allen A.W."/>
            <person name="Alvarado L."/>
            <person name="Arachchi H.M."/>
            <person name="Berlin A.M."/>
            <person name="Chapman S.B."/>
            <person name="Gainer-Dewar J."/>
            <person name="Goldberg J."/>
            <person name="Griggs A."/>
            <person name="Gujja S."/>
            <person name="Hansen M."/>
            <person name="Howarth C."/>
            <person name="Imamovic A."/>
            <person name="Ireland A."/>
            <person name="Larimer J."/>
            <person name="McCowan C."/>
            <person name="Murphy C."/>
            <person name="Pearson M."/>
            <person name="Poon T.W."/>
            <person name="Priest M."/>
            <person name="Roberts A."/>
            <person name="Saif S."/>
            <person name="Shea T."/>
            <person name="Sisk P."/>
            <person name="Sykes S."/>
            <person name="Wortman J."/>
            <person name="Nusbaum C."/>
            <person name="Birren B."/>
        </authorList>
    </citation>
    <scope>NUCLEOTIDE SEQUENCE [LARGE SCALE GENOMIC DNA]</scope>
    <source>
        <strain evidence="1 2">ATCC 43076</strain>
    </source>
</reference>
<dbReference type="EMBL" id="AHYT01000012">
    <property type="protein sequence ID" value="EOT25941.1"/>
    <property type="molecule type" value="Genomic_DNA"/>
</dbReference>
<dbReference type="PATRIC" id="fig|1139996.3.peg.2366"/>
<evidence type="ECO:0000313" key="2">
    <source>
        <dbReference type="Proteomes" id="UP000014136"/>
    </source>
</evidence>
<dbReference type="AlphaFoldDB" id="S0P2L6"/>
<dbReference type="eggNOG" id="COG4166">
    <property type="taxonomic scope" value="Bacteria"/>
</dbReference>
<comment type="caution">
    <text evidence="1">The sequence shown here is derived from an EMBL/GenBank/DDBJ whole genome shotgun (WGS) entry which is preliminary data.</text>
</comment>
<dbReference type="Gene3D" id="3.40.190.10">
    <property type="entry name" value="Periplasmic binding protein-like II"/>
    <property type="match status" value="1"/>
</dbReference>
<dbReference type="Proteomes" id="UP000014136">
    <property type="component" value="Unassembled WGS sequence"/>
</dbReference>
<proteinExistence type="predicted"/>
<accession>S0P2L6</accession>
<dbReference type="Gene3D" id="3.10.105.10">
    <property type="entry name" value="Dipeptide-binding Protein, Domain 3"/>
    <property type="match status" value="1"/>
</dbReference>
<gene>
    <name evidence="1" type="ORF">OMQ_02411</name>
</gene>
<keyword evidence="2" id="KW-1185">Reference proteome</keyword>
<dbReference type="RefSeq" id="WP_016176164.1">
    <property type="nucleotide sequence ID" value="NZ_KE136391.1"/>
</dbReference>
<name>S0P2L6_9ENTE</name>
<evidence type="ECO:0000313" key="1">
    <source>
        <dbReference type="EMBL" id="EOT25941.1"/>
    </source>
</evidence>
<dbReference type="STRING" id="41997.RV16_GL000043"/>
<dbReference type="HOGENOM" id="CLU_017028_5_1_9"/>
<sequence>MTYLASLRSPNNTNYDSKEYNDLLDKIENDYANDLNVRWDAMIEAEKILVEKDSAIVPLYQQSRALLINEHLTGIYYPSFGASTIFKYAEYK</sequence>
<protein>
    <submittedName>
        <fullName evidence="1">Uncharacterized protein</fullName>
    </submittedName>
</protein>
<dbReference type="SUPFAM" id="SSF53850">
    <property type="entry name" value="Periplasmic binding protein-like II"/>
    <property type="match status" value="1"/>
</dbReference>
<organism evidence="1 2">
    <name type="scientific">Enterococcus saccharolyticus subsp. saccharolyticus ATCC 43076</name>
    <dbReference type="NCBI Taxonomy" id="1139996"/>
    <lineage>
        <taxon>Bacteria</taxon>
        <taxon>Bacillati</taxon>
        <taxon>Bacillota</taxon>
        <taxon>Bacilli</taxon>
        <taxon>Lactobacillales</taxon>
        <taxon>Enterococcaceae</taxon>
        <taxon>Enterococcus</taxon>
    </lineage>
</organism>